<proteinExistence type="predicted"/>
<dbReference type="AlphaFoldDB" id="A0A0F9JG82"/>
<reference evidence="2" key="1">
    <citation type="journal article" date="2015" name="Nature">
        <title>Complex archaea that bridge the gap between prokaryotes and eukaryotes.</title>
        <authorList>
            <person name="Spang A."/>
            <person name="Saw J.H."/>
            <person name="Jorgensen S.L."/>
            <person name="Zaremba-Niedzwiedzka K."/>
            <person name="Martijn J."/>
            <person name="Lind A.E."/>
            <person name="van Eijk R."/>
            <person name="Schleper C."/>
            <person name="Guy L."/>
            <person name="Ettema T.J."/>
        </authorList>
    </citation>
    <scope>NUCLEOTIDE SEQUENCE</scope>
</reference>
<feature type="region of interest" description="Disordered" evidence="1">
    <location>
        <begin position="1"/>
        <end position="34"/>
    </location>
</feature>
<evidence type="ECO:0000256" key="1">
    <source>
        <dbReference type="SAM" id="MobiDB-lite"/>
    </source>
</evidence>
<accession>A0A0F9JG82</accession>
<sequence>MARAPARIGISGKSVRGWSDKSQITNPQEFHPQCRPEEVFDPKSGSCIPVTNIKGADPVGTLECPEGFVLNHLGLCSPESPTAQAQFAAPFVPRKKDIPKKKITATSLLAEIKEGRSPCTTS</sequence>
<evidence type="ECO:0000313" key="2">
    <source>
        <dbReference type="EMBL" id="KKM68849.1"/>
    </source>
</evidence>
<dbReference type="EMBL" id="LAZR01010095">
    <property type="protein sequence ID" value="KKM68849.1"/>
    <property type="molecule type" value="Genomic_DNA"/>
</dbReference>
<protein>
    <submittedName>
        <fullName evidence="2">Uncharacterized protein</fullName>
    </submittedName>
</protein>
<name>A0A0F9JG82_9ZZZZ</name>
<gene>
    <name evidence="2" type="ORF">LCGC14_1456770</name>
</gene>
<organism evidence="2">
    <name type="scientific">marine sediment metagenome</name>
    <dbReference type="NCBI Taxonomy" id="412755"/>
    <lineage>
        <taxon>unclassified sequences</taxon>
        <taxon>metagenomes</taxon>
        <taxon>ecological metagenomes</taxon>
    </lineage>
</organism>
<comment type="caution">
    <text evidence="2">The sequence shown here is derived from an EMBL/GenBank/DDBJ whole genome shotgun (WGS) entry which is preliminary data.</text>
</comment>